<name>A0A0A9D917_ARUDO</name>
<reference evidence="2" key="1">
    <citation type="submission" date="2014-09" db="EMBL/GenBank/DDBJ databases">
        <authorList>
            <person name="Magalhaes I.L.F."/>
            <person name="Oliveira U."/>
            <person name="Santos F.R."/>
            <person name="Vidigal T.H.D.A."/>
            <person name="Brescovit A.D."/>
            <person name="Santos A.J."/>
        </authorList>
    </citation>
    <scope>NUCLEOTIDE SEQUENCE</scope>
    <source>
        <tissue evidence="2">Shoot tissue taken approximately 20 cm above the soil surface</tissue>
    </source>
</reference>
<evidence type="ECO:0000313" key="2">
    <source>
        <dbReference type="EMBL" id="JAD80247.1"/>
    </source>
</evidence>
<keyword evidence="1" id="KW-0732">Signal</keyword>
<sequence>MLLIIITVIVKFLLEDLYFEKTSESLHAVNYENPNICDDLSEAPNLWTVVDDCWCYIVCTNNQKIR</sequence>
<protein>
    <submittedName>
        <fullName evidence="2">Uncharacterized protein</fullName>
    </submittedName>
</protein>
<proteinExistence type="predicted"/>
<dbReference type="AlphaFoldDB" id="A0A0A9D917"/>
<reference evidence="2" key="2">
    <citation type="journal article" date="2015" name="Data Brief">
        <title>Shoot transcriptome of the giant reed, Arundo donax.</title>
        <authorList>
            <person name="Barrero R.A."/>
            <person name="Guerrero F.D."/>
            <person name="Moolhuijzen P."/>
            <person name="Goolsby J.A."/>
            <person name="Tidwell J."/>
            <person name="Bellgard S.E."/>
            <person name="Bellgard M.I."/>
        </authorList>
    </citation>
    <scope>NUCLEOTIDE SEQUENCE</scope>
    <source>
        <tissue evidence="2">Shoot tissue taken approximately 20 cm above the soil surface</tissue>
    </source>
</reference>
<feature type="chain" id="PRO_5012723372" evidence="1">
    <location>
        <begin position="16"/>
        <end position="66"/>
    </location>
</feature>
<dbReference type="EMBL" id="GBRH01217648">
    <property type="protein sequence ID" value="JAD80247.1"/>
    <property type="molecule type" value="Transcribed_RNA"/>
</dbReference>
<evidence type="ECO:0000256" key="1">
    <source>
        <dbReference type="SAM" id="SignalP"/>
    </source>
</evidence>
<feature type="signal peptide" evidence="1">
    <location>
        <begin position="1"/>
        <end position="15"/>
    </location>
</feature>
<accession>A0A0A9D917</accession>
<organism evidence="2">
    <name type="scientific">Arundo donax</name>
    <name type="common">Giant reed</name>
    <name type="synonym">Donax arundinaceus</name>
    <dbReference type="NCBI Taxonomy" id="35708"/>
    <lineage>
        <taxon>Eukaryota</taxon>
        <taxon>Viridiplantae</taxon>
        <taxon>Streptophyta</taxon>
        <taxon>Embryophyta</taxon>
        <taxon>Tracheophyta</taxon>
        <taxon>Spermatophyta</taxon>
        <taxon>Magnoliopsida</taxon>
        <taxon>Liliopsida</taxon>
        <taxon>Poales</taxon>
        <taxon>Poaceae</taxon>
        <taxon>PACMAD clade</taxon>
        <taxon>Arundinoideae</taxon>
        <taxon>Arundineae</taxon>
        <taxon>Arundo</taxon>
    </lineage>
</organism>